<comment type="function">
    <text evidence="3">Catalyzes the phosphorylation of the 3'-hydroxyl group of dephosphocoenzyme A to form coenzyme A.</text>
</comment>
<evidence type="ECO:0000313" key="6">
    <source>
        <dbReference type="Proteomes" id="UP000199158"/>
    </source>
</evidence>
<proteinExistence type="inferred from homology"/>
<evidence type="ECO:0000256" key="3">
    <source>
        <dbReference type="HAMAP-Rule" id="MF_00376"/>
    </source>
</evidence>
<dbReference type="GO" id="GO:0004140">
    <property type="term" value="F:dephospho-CoA kinase activity"/>
    <property type="evidence" value="ECO:0007669"/>
    <property type="project" value="UniProtKB-UniRule"/>
</dbReference>
<dbReference type="GO" id="GO:0005524">
    <property type="term" value="F:ATP binding"/>
    <property type="evidence" value="ECO:0007669"/>
    <property type="project" value="UniProtKB-UniRule"/>
</dbReference>
<dbReference type="PANTHER" id="PTHR10695:SF46">
    <property type="entry name" value="BIFUNCTIONAL COENZYME A SYNTHASE-RELATED"/>
    <property type="match status" value="1"/>
</dbReference>
<dbReference type="Proteomes" id="UP000199158">
    <property type="component" value="Unassembled WGS sequence"/>
</dbReference>
<sequence length="200" mass="22317">MARIIGLTGQTGAGKTTVSNVLKSRGFDVINCDLVAREVTQPGTPCLLKLTEHFGTKILNDDKSLNRKLLASIVFQDEKELRVLESIIFSYIKAEIQHRINTIYMGNTNGVVLDAPTLFESGADSMCNEIISVIAPKHLRRARIMARDNIDNAAADARIASQHEDEFYTKRSQYVLCNDGVQQELIAKAEQLAEQLLRQR</sequence>
<dbReference type="STRING" id="474960.SAMN05216180_1232"/>
<evidence type="ECO:0000256" key="4">
    <source>
        <dbReference type="NCBIfam" id="TIGR00152"/>
    </source>
</evidence>
<comment type="similarity">
    <text evidence="3">Belongs to the CoaE family.</text>
</comment>
<comment type="pathway">
    <text evidence="3">Cofactor biosynthesis; coenzyme A biosynthesis; CoA from (R)-pantothenate: step 5/5.</text>
</comment>
<dbReference type="RefSeq" id="WP_162840819.1">
    <property type="nucleotide sequence ID" value="NZ_FOCG01000001.1"/>
</dbReference>
<keyword evidence="6" id="KW-1185">Reference proteome</keyword>
<name>A0A1H8ABK3_9FIRM</name>
<keyword evidence="2 3" id="KW-0067">ATP-binding</keyword>
<dbReference type="SUPFAM" id="SSF52540">
    <property type="entry name" value="P-loop containing nucleoside triphosphate hydrolases"/>
    <property type="match status" value="1"/>
</dbReference>
<dbReference type="HAMAP" id="MF_00376">
    <property type="entry name" value="Dephospho_CoA_kinase"/>
    <property type="match status" value="1"/>
</dbReference>
<comment type="subcellular location">
    <subcellularLocation>
        <location evidence="3">Cytoplasm</location>
    </subcellularLocation>
</comment>
<keyword evidence="3" id="KW-0808">Transferase</keyword>
<dbReference type="InterPro" id="IPR027417">
    <property type="entry name" value="P-loop_NTPase"/>
</dbReference>
<dbReference type="Pfam" id="PF01121">
    <property type="entry name" value="CoaE"/>
    <property type="match status" value="1"/>
</dbReference>
<evidence type="ECO:0000313" key="5">
    <source>
        <dbReference type="EMBL" id="SEM67846.1"/>
    </source>
</evidence>
<dbReference type="Gene3D" id="3.40.50.300">
    <property type="entry name" value="P-loop containing nucleotide triphosphate hydrolases"/>
    <property type="match status" value="1"/>
</dbReference>
<dbReference type="UniPathway" id="UPA00241">
    <property type="reaction ID" value="UER00356"/>
</dbReference>
<keyword evidence="1 3" id="KW-0547">Nucleotide-binding</keyword>
<reference evidence="5 6" key="1">
    <citation type="submission" date="2016-10" db="EMBL/GenBank/DDBJ databases">
        <authorList>
            <person name="de Groot N.N."/>
        </authorList>
    </citation>
    <scope>NUCLEOTIDE SEQUENCE [LARGE SCALE GENOMIC DNA]</scope>
    <source>
        <strain evidence="5 6">CGMCC 1.5070</strain>
    </source>
</reference>
<dbReference type="GO" id="GO:0005737">
    <property type="term" value="C:cytoplasm"/>
    <property type="evidence" value="ECO:0007669"/>
    <property type="project" value="UniProtKB-SubCell"/>
</dbReference>
<gene>
    <name evidence="3" type="primary">coaE</name>
    <name evidence="5" type="ORF">SAMN05216180_1232</name>
</gene>
<feature type="binding site" evidence="3">
    <location>
        <begin position="12"/>
        <end position="17"/>
    </location>
    <ligand>
        <name>ATP</name>
        <dbReference type="ChEBI" id="CHEBI:30616"/>
    </ligand>
</feature>
<keyword evidence="3" id="KW-0173">Coenzyme A biosynthesis</keyword>
<protein>
    <recommendedName>
        <fullName evidence="3 4">Dephospho-CoA kinase</fullName>
        <ecNumber evidence="3 4">2.7.1.24</ecNumber>
    </recommendedName>
    <alternativeName>
        <fullName evidence="3">Dephosphocoenzyme A kinase</fullName>
    </alternativeName>
</protein>
<keyword evidence="3 5" id="KW-0418">Kinase</keyword>
<organism evidence="5 6">
    <name type="scientific">Hydrogenoanaerobacterium saccharovorans</name>
    <dbReference type="NCBI Taxonomy" id="474960"/>
    <lineage>
        <taxon>Bacteria</taxon>
        <taxon>Bacillati</taxon>
        <taxon>Bacillota</taxon>
        <taxon>Clostridia</taxon>
        <taxon>Eubacteriales</taxon>
        <taxon>Oscillospiraceae</taxon>
        <taxon>Hydrogenoanaerobacterium</taxon>
    </lineage>
</organism>
<dbReference type="EMBL" id="FOCG01000001">
    <property type="protein sequence ID" value="SEM67846.1"/>
    <property type="molecule type" value="Genomic_DNA"/>
</dbReference>
<dbReference type="PROSITE" id="PS51219">
    <property type="entry name" value="DPCK"/>
    <property type="match status" value="1"/>
</dbReference>
<dbReference type="CDD" id="cd02022">
    <property type="entry name" value="DPCK"/>
    <property type="match status" value="1"/>
</dbReference>
<comment type="catalytic activity">
    <reaction evidence="3">
        <text>3'-dephospho-CoA + ATP = ADP + CoA + H(+)</text>
        <dbReference type="Rhea" id="RHEA:18245"/>
        <dbReference type="ChEBI" id="CHEBI:15378"/>
        <dbReference type="ChEBI" id="CHEBI:30616"/>
        <dbReference type="ChEBI" id="CHEBI:57287"/>
        <dbReference type="ChEBI" id="CHEBI:57328"/>
        <dbReference type="ChEBI" id="CHEBI:456216"/>
        <dbReference type="EC" id="2.7.1.24"/>
    </reaction>
</comment>
<dbReference type="InterPro" id="IPR001977">
    <property type="entry name" value="Depp_CoAkinase"/>
</dbReference>
<accession>A0A1H8ABK3</accession>
<dbReference type="NCBIfam" id="TIGR00152">
    <property type="entry name" value="dephospho-CoA kinase"/>
    <property type="match status" value="1"/>
</dbReference>
<dbReference type="GO" id="GO:0015937">
    <property type="term" value="P:coenzyme A biosynthetic process"/>
    <property type="evidence" value="ECO:0007669"/>
    <property type="project" value="UniProtKB-UniRule"/>
</dbReference>
<evidence type="ECO:0000256" key="1">
    <source>
        <dbReference type="ARBA" id="ARBA00022741"/>
    </source>
</evidence>
<keyword evidence="3" id="KW-0963">Cytoplasm</keyword>
<dbReference type="AlphaFoldDB" id="A0A1H8ABK3"/>
<dbReference type="EC" id="2.7.1.24" evidence="3 4"/>
<evidence type="ECO:0000256" key="2">
    <source>
        <dbReference type="ARBA" id="ARBA00022840"/>
    </source>
</evidence>
<dbReference type="PANTHER" id="PTHR10695">
    <property type="entry name" value="DEPHOSPHO-COA KINASE-RELATED"/>
    <property type="match status" value="1"/>
</dbReference>